<dbReference type="EMBL" id="CP046172">
    <property type="protein sequence ID" value="QIS15535.1"/>
    <property type="molecule type" value="Genomic_DNA"/>
</dbReference>
<name>A0A6G9YQF6_9NOCA</name>
<reference evidence="1 2" key="1">
    <citation type="journal article" date="2019" name="ACS Chem. Biol.">
        <title>Identification and Mobilization of a Cryptic Antibiotic Biosynthesis Gene Locus from a Human-Pathogenic Nocardia Isolate.</title>
        <authorList>
            <person name="Herisse M."/>
            <person name="Ishida K."/>
            <person name="Porter J.L."/>
            <person name="Howden B."/>
            <person name="Hertweck C."/>
            <person name="Stinear T.P."/>
            <person name="Pidot S.J."/>
        </authorList>
    </citation>
    <scope>NUCLEOTIDE SEQUENCE [LARGE SCALE GENOMIC DNA]</scope>
    <source>
        <strain evidence="1 2">AUSMDU00012717</strain>
    </source>
</reference>
<evidence type="ECO:0000313" key="1">
    <source>
        <dbReference type="EMBL" id="QIS15535.1"/>
    </source>
</evidence>
<organism evidence="1 2">
    <name type="scientific">Nocardia arthritidis</name>
    <dbReference type="NCBI Taxonomy" id="228602"/>
    <lineage>
        <taxon>Bacteria</taxon>
        <taxon>Bacillati</taxon>
        <taxon>Actinomycetota</taxon>
        <taxon>Actinomycetes</taxon>
        <taxon>Mycobacteriales</taxon>
        <taxon>Nocardiaceae</taxon>
        <taxon>Nocardia</taxon>
    </lineage>
</organism>
<protein>
    <submittedName>
        <fullName evidence="1">Uncharacterized protein</fullName>
    </submittedName>
</protein>
<proteinExistence type="predicted"/>
<dbReference type="Proteomes" id="UP000503540">
    <property type="component" value="Chromosome"/>
</dbReference>
<evidence type="ECO:0000313" key="2">
    <source>
        <dbReference type="Proteomes" id="UP000503540"/>
    </source>
</evidence>
<sequence>MTSAPIETEDTAVAALARPFELPCGVTLVNRLTKPAMSENLASPSHDPSPGLIRLYRKWAHSGRRC</sequence>
<accession>A0A6G9YQF6</accession>
<dbReference type="InterPro" id="IPR013785">
    <property type="entry name" value="Aldolase_TIM"/>
</dbReference>
<dbReference type="AlphaFoldDB" id="A0A6G9YQF6"/>
<dbReference type="Gene3D" id="3.20.20.70">
    <property type="entry name" value="Aldolase class I"/>
    <property type="match status" value="1"/>
</dbReference>
<dbReference type="KEGG" id="nah:F5544_38565"/>
<gene>
    <name evidence="1" type="ORF">F5544_38565</name>
</gene>
<dbReference type="SUPFAM" id="SSF51395">
    <property type="entry name" value="FMN-linked oxidoreductases"/>
    <property type="match status" value="1"/>
</dbReference>
<dbReference type="RefSeq" id="WP_238846888.1">
    <property type="nucleotide sequence ID" value="NZ_CP046172.1"/>
</dbReference>
<keyword evidence="2" id="KW-1185">Reference proteome</keyword>